<gene>
    <name evidence="1" type="ORF">GCM10010446_00840</name>
</gene>
<dbReference type="EMBL" id="BAAAUD010000002">
    <property type="protein sequence ID" value="GAA2920689.1"/>
    <property type="molecule type" value="Genomic_DNA"/>
</dbReference>
<organism evidence="1 2">
    <name type="scientific">Streptomyces enissocaesilis</name>
    <dbReference type="NCBI Taxonomy" id="332589"/>
    <lineage>
        <taxon>Bacteria</taxon>
        <taxon>Bacillati</taxon>
        <taxon>Actinomycetota</taxon>
        <taxon>Actinomycetes</taxon>
        <taxon>Kitasatosporales</taxon>
        <taxon>Streptomycetaceae</taxon>
        <taxon>Streptomyces</taxon>
        <taxon>Streptomyces rochei group</taxon>
    </lineage>
</organism>
<protein>
    <submittedName>
        <fullName evidence="1">Uncharacterized protein</fullName>
    </submittedName>
</protein>
<reference evidence="1 2" key="1">
    <citation type="journal article" date="2019" name="Int. J. Syst. Evol. Microbiol.">
        <title>The Global Catalogue of Microorganisms (GCM) 10K type strain sequencing project: providing services to taxonomists for standard genome sequencing and annotation.</title>
        <authorList>
            <consortium name="The Broad Institute Genomics Platform"/>
            <consortium name="The Broad Institute Genome Sequencing Center for Infectious Disease"/>
            <person name="Wu L."/>
            <person name="Ma J."/>
        </authorList>
    </citation>
    <scope>NUCLEOTIDE SEQUENCE [LARGE SCALE GENOMIC DNA]</scope>
    <source>
        <strain evidence="1 2">JCM 9088</strain>
    </source>
</reference>
<accession>A0ABN3WMR7</accession>
<sequence>MFMRGRSPLFWLLTLTSLYLILTVPEAFAEATQNLFSGFVDFLRSARRYFEELSS</sequence>
<name>A0ABN3WMR7_9ACTN</name>
<comment type="caution">
    <text evidence="1">The sequence shown here is derived from an EMBL/GenBank/DDBJ whole genome shotgun (WGS) entry which is preliminary data.</text>
</comment>
<proteinExistence type="predicted"/>
<keyword evidence="2" id="KW-1185">Reference proteome</keyword>
<evidence type="ECO:0000313" key="1">
    <source>
        <dbReference type="EMBL" id="GAA2920689.1"/>
    </source>
</evidence>
<dbReference type="Proteomes" id="UP001500403">
    <property type="component" value="Unassembled WGS sequence"/>
</dbReference>
<evidence type="ECO:0000313" key="2">
    <source>
        <dbReference type="Proteomes" id="UP001500403"/>
    </source>
</evidence>